<evidence type="ECO:0000313" key="5">
    <source>
        <dbReference type="Proteomes" id="UP000219612"/>
    </source>
</evidence>
<dbReference type="InterPro" id="IPR016181">
    <property type="entry name" value="Acyl_CoA_acyltransferase"/>
</dbReference>
<dbReference type="Proteomes" id="UP000219612">
    <property type="component" value="Unassembled WGS sequence"/>
</dbReference>
<accession>A0A285JMM3</accession>
<dbReference type="SUPFAM" id="SSF55729">
    <property type="entry name" value="Acyl-CoA N-acyltransferases (Nat)"/>
    <property type="match status" value="1"/>
</dbReference>
<dbReference type="RefSeq" id="WP_179855467.1">
    <property type="nucleotide sequence ID" value="NZ_OBDY01000022.1"/>
</dbReference>
<name>A0A285JMM3_9ACTN</name>
<organism evidence="4 5">
    <name type="scientific">Paractinoplanes atraurantiacus</name>
    <dbReference type="NCBI Taxonomy" id="1036182"/>
    <lineage>
        <taxon>Bacteria</taxon>
        <taxon>Bacillati</taxon>
        <taxon>Actinomycetota</taxon>
        <taxon>Actinomycetes</taxon>
        <taxon>Micromonosporales</taxon>
        <taxon>Micromonosporaceae</taxon>
        <taxon>Paractinoplanes</taxon>
    </lineage>
</organism>
<dbReference type="InterPro" id="IPR050832">
    <property type="entry name" value="Bact_Acetyltransf"/>
</dbReference>
<keyword evidence="1 4" id="KW-0808">Transferase</keyword>
<feature type="domain" description="N-acetyltransferase" evidence="3">
    <location>
        <begin position="1"/>
        <end position="160"/>
    </location>
</feature>
<dbReference type="Gene3D" id="3.40.630.30">
    <property type="match status" value="1"/>
</dbReference>
<evidence type="ECO:0000313" key="4">
    <source>
        <dbReference type="EMBL" id="SNY61057.1"/>
    </source>
</evidence>
<sequence length="160" mass="17524">MTVVRAAADIDEVAQLWKSLTAHHYEVGAAIGARVPPVGPEASWQGRRRQYTAWSAEPDWLLLVAERDDVVQGYAAARVTSSAGAWDFGDRVGRLETLAVAAEARGHGLGTALVAEVRAHWRRCGVRFAIVSVIGGNDSARRFYERLDAVEFTRTSFFPV</sequence>
<reference evidence="4 5" key="1">
    <citation type="submission" date="2017-09" db="EMBL/GenBank/DDBJ databases">
        <authorList>
            <person name="Ehlers B."/>
            <person name="Leendertz F.H."/>
        </authorList>
    </citation>
    <scope>NUCLEOTIDE SEQUENCE [LARGE SCALE GENOMIC DNA]</scope>
    <source>
        <strain evidence="4 5">CGMCC 4.6857</strain>
    </source>
</reference>
<protein>
    <submittedName>
        <fullName evidence="4">L-amino acid N-acyltransferase YncA</fullName>
    </submittedName>
</protein>
<dbReference type="PROSITE" id="PS51186">
    <property type="entry name" value="GNAT"/>
    <property type="match status" value="1"/>
</dbReference>
<keyword evidence="2 4" id="KW-0012">Acyltransferase</keyword>
<dbReference type="PANTHER" id="PTHR43877">
    <property type="entry name" value="AMINOALKYLPHOSPHONATE N-ACETYLTRANSFERASE-RELATED-RELATED"/>
    <property type="match status" value="1"/>
</dbReference>
<dbReference type="CDD" id="cd04301">
    <property type="entry name" value="NAT_SF"/>
    <property type="match status" value="1"/>
</dbReference>
<proteinExistence type="predicted"/>
<dbReference type="GO" id="GO:0016747">
    <property type="term" value="F:acyltransferase activity, transferring groups other than amino-acyl groups"/>
    <property type="evidence" value="ECO:0007669"/>
    <property type="project" value="InterPro"/>
</dbReference>
<dbReference type="EMBL" id="OBDY01000022">
    <property type="protein sequence ID" value="SNY61057.1"/>
    <property type="molecule type" value="Genomic_DNA"/>
</dbReference>
<evidence type="ECO:0000256" key="1">
    <source>
        <dbReference type="ARBA" id="ARBA00022679"/>
    </source>
</evidence>
<dbReference type="InterPro" id="IPR000182">
    <property type="entry name" value="GNAT_dom"/>
</dbReference>
<dbReference type="AlphaFoldDB" id="A0A285JMM3"/>
<keyword evidence="5" id="KW-1185">Reference proteome</keyword>
<gene>
    <name evidence="4" type="ORF">SAMN05421748_12273</name>
</gene>
<evidence type="ECO:0000259" key="3">
    <source>
        <dbReference type="PROSITE" id="PS51186"/>
    </source>
</evidence>
<evidence type="ECO:0000256" key="2">
    <source>
        <dbReference type="ARBA" id="ARBA00023315"/>
    </source>
</evidence>
<dbReference type="Pfam" id="PF00583">
    <property type="entry name" value="Acetyltransf_1"/>
    <property type="match status" value="1"/>
</dbReference>